<feature type="domain" description="GmrSD restriction endonucleases N-terminal" evidence="1">
    <location>
        <begin position="24"/>
        <end position="230"/>
    </location>
</feature>
<name>A0ABD5P739_9EURY</name>
<dbReference type="InterPro" id="IPR004919">
    <property type="entry name" value="GmrSD_N"/>
</dbReference>
<comment type="caution">
    <text evidence="2">The sequence shown here is derived from an EMBL/GenBank/DDBJ whole genome shotgun (WGS) entry which is preliminary data.</text>
</comment>
<dbReference type="Proteomes" id="UP001595921">
    <property type="component" value="Unassembled WGS sequence"/>
</dbReference>
<dbReference type="EMBL" id="JBHSDS010000002">
    <property type="protein sequence ID" value="MFC4356538.1"/>
    <property type="molecule type" value="Genomic_DNA"/>
</dbReference>
<dbReference type="InterPro" id="IPR036086">
    <property type="entry name" value="ParB/Sulfiredoxin_sf"/>
</dbReference>
<dbReference type="InterPro" id="IPR003615">
    <property type="entry name" value="HNH_nuc"/>
</dbReference>
<dbReference type="Pfam" id="PF03235">
    <property type="entry name" value="GmrSD_N"/>
    <property type="match status" value="1"/>
</dbReference>
<keyword evidence="2" id="KW-0255">Endonuclease</keyword>
<dbReference type="RefSeq" id="WP_267624975.1">
    <property type="nucleotide sequence ID" value="NZ_JAODIW010000010.1"/>
</dbReference>
<dbReference type="GO" id="GO:0004519">
    <property type="term" value="F:endonuclease activity"/>
    <property type="evidence" value="ECO:0007669"/>
    <property type="project" value="UniProtKB-KW"/>
</dbReference>
<organism evidence="2 3">
    <name type="scientific">Halobium salinum</name>
    <dbReference type="NCBI Taxonomy" id="1364940"/>
    <lineage>
        <taxon>Archaea</taxon>
        <taxon>Methanobacteriati</taxon>
        <taxon>Methanobacteriota</taxon>
        <taxon>Stenosarchaea group</taxon>
        <taxon>Halobacteria</taxon>
        <taxon>Halobacteriales</taxon>
        <taxon>Haloferacaceae</taxon>
        <taxon>Halobium</taxon>
    </lineage>
</organism>
<sequence>MVLQRENPLFQAQQTWPLHQFGSDRHDFIKRPPYQRKTVWERKKQKSLMESFICGLYVPPVVLRSITHETIQKYEVIDGQQRITAIQDYLNDEYSLPNSQQIREIDNRQDRGFAGNSFAELSDDDQAAIEQDCNLTVDILQGISNPTSTEHQQLATQVFWRLQQGESLNTLEENHSKITSPVRNYIVERADDISFDYDEYKSLDHNDDRHPFFSLVNYGNNRLKHLGLLARFLLIEIADGPAYVTGTRVTRLFDCEKGTLNPNEDQTAFRSRREVQRTDEMLDTLHDIFKDTEMMTDDDQVVYFDNEYYIITLYTLIRELQFGNYRFNSGNFREIREFARDFYRRMQNEPVGDDAILRFKSKSQQSADPVAARHWIMMNELWKTEPDIVELDSQRLFTHAQRVAIFLRDDRVCQQCLEEELEALDPDEDESKAKNRARVAWSNWDADHIVMHAEGGDTTIENGQVRCPEHNRSDNVIRSELTD</sequence>
<keyword evidence="3" id="KW-1185">Reference proteome</keyword>
<keyword evidence="2" id="KW-0540">Nuclease</keyword>
<keyword evidence="2" id="KW-0378">Hydrolase</keyword>
<dbReference type="CDD" id="cd00085">
    <property type="entry name" value="HNHc"/>
    <property type="match status" value="1"/>
</dbReference>
<proteinExistence type="predicted"/>
<dbReference type="PANTHER" id="PTHR39639">
    <property type="entry name" value="CHROMOSOME 16, WHOLE GENOME SHOTGUN SEQUENCE"/>
    <property type="match status" value="1"/>
</dbReference>
<dbReference type="PANTHER" id="PTHR39639:SF1">
    <property type="entry name" value="DUF262 DOMAIN-CONTAINING PROTEIN"/>
    <property type="match status" value="1"/>
</dbReference>
<evidence type="ECO:0000313" key="3">
    <source>
        <dbReference type="Proteomes" id="UP001595921"/>
    </source>
</evidence>
<dbReference type="Gene3D" id="1.10.30.50">
    <property type="match status" value="1"/>
</dbReference>
<dbReference type="SUPFAM" id="SSF110849">
    <property type="entry name" value="ParB/Sulfiredoxin"/>
    <property type="match status" value="1"/>
</dbReference>
<accession>A0ABD5P739</accession>
<evidence type="ECO:0000313" key="2">
    <source>
        <dbReference type="EMBL" id="MFC4356538.1"/>
    </source>
</evidence>
<gene>
    <name evidence="2" type="ORF">ACFO0N_01085</name>
</gene>
<protein>
    <submittedName>
        <fullName evidence="2">HNH endonuclease family protein</fullName>
    </submittedName>
</protein>
<dbReference type="AlphaFoldDB" id="A0ABD5P739"/>
<reference evidence="2 3" key="1">
    <citation type="journal article" date="2019" name="Int. J. Syst. Evol. Microbiol.">
        <title>The Global Catalogue of Microorganisms (GCM) 10K type strain sequencing project: providing services to taxonomists for standard genome sequencing and annotation.</title>
        <authorList>
            <consortium name="The Broad Institute Genomics Platform"/>
            <consortium name="The Broad Institute Genome Sequencing Center for Infectious Disease"/>
            <person name="Wu L."/>
            <person name="Ma J."/>
        </authorList>
    </citation>
    <scope>NUCLEOTIDE SEQUENCE [LARGE SCALE GENOMIC DNA]</scope>
    <source>
        <strain evidence="2 3">CGMCC 1.12553</strain>
    </source>
</reference>
<evidence type="ECO:0000259" key="1">
    <source>
        <dbReference type="Pfam" id="PF03235"/>
    </source>
</evidence>